<dbReference type="GO" id="GO:0005789">
    <property type="term" value="C:endoplasmic reticulum membrane"/>
    <property type="evidence" value="ECO:0007669"/>
    <property type="project" value="UniProtKB-SubCell"/>
</dbReference>
<evidence type="ECO:0000256" key="13">
    <source>
        <dbReference type="SAM" id="Phobius"/>
    </source>
</evidence>
<evidence type="ECO:0000256" key="9">
    <source>
        <dbReference type="ARBA" id="ARBA00023098"/>
    </source>
</evidence>
<evidence type="ECO:0000256" key="5">
    <source>
        <dbReference type="ARBA" id="ARBA00022824"/>
    </source>
</evidence>
<feature type="transmembrane region" description="Helical" evidence="13">
    <location>
        <begin position="114"/>
        <end position="130"/>
    </location>
</feature>
<dbReference type="OrthoDB" id="6485510at2759"/>
<accession>A0A6P5X714</accession>
<evidence type="ECO:0000256" key="6">
    <source>
        <dbReference type="ARBA" id="ARBA00022955"/>
    </source>
</evidence>
<keyword evidence="4 13" id="KW-0812">Transmembrane</keyword>
<keyword evidence="12" id="KW-0753">Steroid metabolism</keyword>
<dbReference type="RefSeq" id="XP_022723948.1">
    <property type="nucleotide sequence ID" value="XM_022868213.1"/>
</dbReference>
<dbReference type="PANTHER" id="PTHR15451">
    <property type="entry name" value="ERGOSTEROL BIOSYNTHETIC PROTEIN 28-RELATED"/>
    <property type="match status" value="1"/>
</dbReference>
<dbReference type="PANTHER" id="PTHR15451:SF19">
    <property type="entry name" value="ERGOSTEROL BIOSYNTHETIC PROTEIN 28 HOMOLOG"/>
    <property type="match status" value="1"/>
</dbReference>
<evidence type="ECO:0000256" key="3">
    <source>
        <dbReference type="ARBA" id="ARBA00022516"/>
    </source>
</evidence>
<keyword evidence="7 13" id="KW-1133">Transmembrane helix</keyword>
<keyword evidence="6" id="KW-0752">Steroid biosynthesis</keyword>
<gene>
    <name evidence="15" type="primary">LOC111280733</name>
</gene>
<reference evidence="15" key="1">
    <citation type="submission" date="2025-08" db="UniProtKB">
        <authorList>
            <consortium name="RefSeq"/>
        </authorList>
    </citation>
    <scope>IDENTIFICATION</scope>
    <source>
        <tissue evidence="15">Fruit stalk</tissue>
    </source>
</reference>
<evidence type="ECO:0000256" key="4">
    <source>
        <dbReference type="ARBA" id="ARBA00022692"/>
    </source>
</evidence>
<proteinExistence type="inferred from homology"/>
<keyword evidence="5" id="KW-0256">Endoplasmic reticulum</keyword>
<evidence type="ECO:0000256" key="8">
    <source>
        <dbReference type="ARBA" id="ARBA00023011"/>
    </source>
</evidence>
<evidence type="ECO:0000256" key="1">
    <source>
        <dbReference type="ARBA" id="ARBA00004477"/>
    </source>
</evidence>
<feature type="transmembrane region" description="Helical" evidence="13">
    <location>
        <begin position="136"/>
        <end position="156"/>
    </location>
</feature>
<dbReference type="KEGG" id="dzi:111280733"/>
<feature type="transmembrane region" description="Helical" evidence="13">
    <location>
        <begin position="91"/>
        <end position="109"/>
    </location>
</feature>
<evidence type="ECO:0000313" key="14">
    <source>
        <dbReference type="Proteomes" id="UP000515121"/>
    </source>
</evidence>
<dbReference type="AlphaFoldDB" id="A0A6P5X714"/>
<protein>
    <submittedName>
        <fullName evidence="15">Probable ergosterol biosynthetic protein 28</fullName>
    </submittedName>
</protein>
<dbReference type="GO" id="GO:0016126">
    <property type="term" value="P:sterol biosynthetic process"/>
    <property type="evidence" value="ECO:0007669"/>
    <property type="project" value="UniProtKB-KW"/>
</dbReference>
<evidence type="ECO:0000256" key="10">
    <source>
        <dbReference type="ARBA" id="ARBA00023136"/>
    </source>
</evidence>
<organism evidence="14 15">
    <name type="scientific">Durio zibethinus</name>
    <name type="common">Durian</name>
    <dbReference type="NCBI Taxonomy" id="66656"/>
    <lineage>
        <taxon>Eukaryota</taxon>
        <taxon>Viridiplantae</taxon>
        <taxon>Streptophyta</taxon>
        <taxon>Embryophyta</taxon>
        <taxon>Tracheophyta</taxon>
        <taxon>Spermatophyta</taxon>
        <taxon>Magnoliopsida</taxon>
        <taxon>eudicotyledons</taxon>
        <taxon>Gunneridae</taxon>
        <taxon>Pentapetalae</taxon>
        <taxon>rosids</taxon>
        <taxon>malvids</taxon>
        <taxon>Malvales</taxon>
        <taxon>Malvaceae</taxon>
        <taxon>Helicteroideae</taxon>
        <taxon>Durio</taxon>
    </lineage>
</organism>
<sequence length="160" mass="18526">MEKDSDISTTTTQKALYPIPWGWLYEKPNKRIKLGCSLNQDSDISIVIKTFSSQIAICFLLRNNLSFRVLLIVISYLFLTDAVTKVHRRTFAVWTLLNCTLCFLCAFNLENKTLYLVTFLSFIYAFGHFLTEYLFYQTMALSNLTTVGIFACMLFIRKHA</sequence>
<keyword evidence="10 13" id="KW-0472">Membrane</keyword>
<evidence type="ECO:0000256" key="7">
    <source>
        <dbReference type="ARBA" id="ARBA00022989"/>
    </source>
</evidence>
<keyword evidence="9" id="KW-0443">Lipid metabolism</keyword>
<dbReference type="Proteomes" id="UP000515121">
    <property type="component" value="Unplaced"/>
</dbReference>
<keyword evidence="11" id="KW-1207">Sterol metabolism</keyword>
<keyword evidence="8" id="KW-0756">Sterol biosynthesis</keyword>
<comment type="subcellular location">
    <subcellularLocation>
        <location evidence="1">Endoplasmic reticulum membrane</location>
        <topology evidence="1">Multi-pass membrane protein</topology>
    </subcellularLocation>
</comment>
<dbReference type="Pfam" id="PF03694">
    <property type="entry name" value="Erg28"/>
    <property type="match status" value="1"/>
</dbReference>
<evidence type="ECO:0000256" key="11">
    <source>
        <dbReference type="ARBA" id="ARBA00023166"/>
    </source>
</evidence>
<evidence type="ECO:0000256" key="12">
    <source>
        <dbReference type="ARBA" id="ARBA00023221"/>
    </source>
</evidence>
<feature type="transmembrane region" description="Helical" evidence="13">
    <location>
        <begin position="59"/>
        <end position="79"/>
    </location>
</feature>
<name>A0A6P5X714_DURZI</name>
<comment type="similarity">
    <text evidence="2">Belongs to the ERG28 family.</text>
</comment>
<dbReference type="GeneID" id="111280733"/>
<evidence type="ECO:0000313" key="15">
    <source>
        <dbReference type="RefSeq" id="XP_022723948.1"/>
    </source>
</evidence>
<keyword evidence="14" id="KW-1185">Reference proteome</keyword>
<dbReference type="GO" id="GO:0030674">
    <property type="term" value="F:protein-macromolecule adaptor activity"/>
    <property type="evidence" value="ECO:0007669"/>
    <property type="project" value="TreeGrafter"/>
</dbReference>
<evidence type="ECO:0000256" key="2">
    <source>
        <dbReference type="ARBA" id="ARBA00005377"/>
    </source>
</evidence>
<dbReference type="InterPro" id="IPR005352">
    <property type="entry name" value="Erg28"/>
</dbReference>
<keyword evidence="3" id="KW-0444">Lipid biosynthesis</keyword>